<protein>
    <submittedName>
        <fullName evidence="1">Uncharacterized protein</fullName>
    </submittedName>
</protein>
<name>E3H015_ROTDC</name>
<dbReference type="EMBL" id="CP002280">
    <property type="protein sequence ID" value="ADP40985.1"/>
    <property type="molecule type" value="Genomic_DNA"/>
</dbReference>
<reference evidence="2" key="1">
    <citation type="submission" date="2010-10" db="EMBL/GenBank/DDBJ databases">
        <title>The complete genome of Rothia dentocariosa ATCC 17931.</title>
        <authorList>
            <person name="Muzny D."/>
            <person name="Qin X."/>
            <person name="Buhay C."/>
            <person name="Dugan-Rocha S."/>
            <person name="Ding Y."/>
            <person name="Chen G."/>
            <person name="Hawes A."/>
            <person name="Holder M."/>
            <person name="Jhangiani S."/>
            <person name="Johnson A."/>
            <person name="Khan Z."/>
            <person name="Li Z."/>
            <person name="Liu W."/>
            <person name="Liu X."/>
            <person name="Perez L."/>
            <person name="Shen H."/>
            <person name="Wang Q."/>
            <person name="Watt J."/>
            <person name="Xi L."/>
            <person name="Xin Y."/>
            <person name="Zhou J."/>
            <person name="Deng J."/>
            <person name="Jiang H."/>
            <person name="Liu Y."/>
            <person name="Qu J."/>
            <person name="Song X.-Z."/>
            <person name="Zhang L."/>
            <person name="Villasana D."/>
            <person name="Johnson A."/>
            <person name="Liu J."/>
            <person name="Liyanage D."/>
            <person name="Lorensuhewa L."/>
            <person name="Robinson T."/>
            <person name="Song A."/>
            <person name="Song B.-B."/>
            <person name="Dinh H."/>
            <person name="Thornton R."/>
            <person name="Coyle M."/>
            <person name="Francisco L."/>
            <person name="Jackson L."/>
            <person name="Javaid M."/>
            <person name="Korchina V."/>
            <person name="Kovar C."/>
            <person name="Mata R."/>
            <person name="Mathew T."/>
            <person name="Ngo R."/>
            <person name="Nguyen L."/>
            <person name="Nguyen N."/>
            <person name="Okwuonu G."/>
            <person name="Ongeri F."/>
            <person name="Pham C."/>
            <person name="Simmons D."/>
            <person name="Wilczek-Boney K."/>
            <person name="Hale W."/>
            <person name="Jakkamsetti A."/>
            <person name="Pham P."/>
            <person name="Ruth R."/>
            <person name="San Lucas F."/>
            <person name="Warren J."/>
            <person name="Zhang J."/>
            <person name="Zhao Z."/>
            <person name="Zhou C."/>
            <person name="Zhu D."/>
            <person name="Lee S."/>
            <person name="Bess C."/>
            <person name="Blankenburg K."/>
            <person name="Forbes L."/>
            <person name="Fu Q."/>
            <person name="Gubbala S."/>
            <person name="Hirani K."/>
            <person name="Jayaseelan J.C."/>
            <person name="Lara F."/>
            <person name="Munidasa M."/>
            <person name="Palculict T."/>
            <person name="Patil S."/>
            <person name="Pu L.-L."/>
            <person name="Saada N."/>
            <person name="Tang L."/>
            <person name="Weissenberger G."/>
            <person name="Zhu Y."/>
            <person name="Hemphill L."/>
            <person name="Shang Y."/>
            <person name="Youmans B."/>
            <person name="Ayvaz T."/>
            <person name="Ross M."/>
            <person name="Santibanez J."/>
            <person name="Aqrawi P."/>
            <person name="Gross S."/>
            <person name="Joshi V."/>
            <person name="Fowler G."/>
            <person name="Nazareth L."/>
            <person name="Reid J."/>
            <person name="Worley K."/>
            <person name="Petrosino J."/>
            <person name="Highlander S."/>
            <person name="Gibbs R."/>
        </authorList>
    </citation>
    <scope>NUCLEOTIDE SEQUENCE [LARGE SCALE GENOMIC DNA]</scope>
    <source>
        <strain evidence="2">ATCC 17931 / CDC X599 / XDIA</strain>
    </source>
</reference>
<dbReference type="HOGENOM" id="CLU_3276100_0_0_11"/>
<dbReference type="Proteomes" id="UP000000387">
    <property type="component" value="Chromosome"/>
</dbReference>
<proteinExistence type="predicted"/>
<sequence>MFFIILSGVIAFLSIERPWSSLRVSPKTLKKWPATAKVTGQ</sequence>
<accession>E3H015</accession>
<organism evidence="1 2">
    <name type="scientific">Rothia dentocariosa (strain ATCC 17931 / CDC X599 / XDIA)</name>
    <dbReference type="NCBI Taxonomy" id="762948"/>
    <lineage>
        <taxon>Bacteria</taxon>
        <taxon>Bacillati</taxon>
        <taxon>Actinomycetota</taxon>
        <taxon>Actinomycetes</taxon>
        <taxon>Micrococcales</taxon>
        <taxon>Micrococcaceae</taxon>
        <taxon>Rothia</taxon>
    </lineage>
</organism>
<dbReference type="AlphaFoldDB" id="E3H015"/>
<gene>
    <name evidence="1" type="ordered locus">HMPREF0733_11528</name>
</gene>
<dbReference type="KEGG" id="rdn:HMPREF0733_11528"/>
<evidence type="ECO:0000313" key="2">
    <source>
        <dbReference type="Proteomes" id="UP000000387"/>
    </source>
</evidence>
<evidence type="ECO:0000313" key="1">
    <source>
        <dbReference type="EMBL" id="ADP40985.1"/>
    </source>
</evidence>